<dbReference type="GO" id="GO:0016705">
    <property type="term" value="F:oxidoreductase activity, acting on paired donors, with incorporation or reduction of molecular oxygen"/>
    <property type="evidence" value="ECO:0007669"/>
    <property type="project" value="InterPro"/>
</dbReference>
<keyword evidence="3" id="KW-0349">Heme</keyword>
<dbReference type="Gene3D" id="1.10.630.10">
    <property type="entry name" value="Cytochrome P450"/>
    <property type="match status" value="1"/>
</dbReference>
<dbReference type="EMBL" id="JACDXP010000010">
    <property type="protein sequence ID" value="KAF6518006.1"/>
    <property type="molecule type" value="Genomic_DNA"/>
</dbReference>
<sequence>MGPILAFIAILGLYLLGNAIYYVTLHPLANIPGPKICGITRIPYWLASLKGEDVKWMKSLHDRYGPVVRFGPTDVSYTASEAWNDIHGPKVTEKAQEFSVQPVNGVPSMLTTNTENHTRVRRLFSPAFSERALKQQEPLFKKYTDLLMYKISEVGNDGAKPVEMTQLLNFTTFDVMAELCFGHPLNLLAQNEYSPWVRSIFESLKMLPIASMINYYPILNAIFTRFEPKSVTQQRVTHCKHSEDRVNHRLENGSDQPDVWNLVMSAKEGKGLTLQEMHSNAELFMLAGSETTATLLSGCLYNLLTYPEKMKTLLEEIRGKFTNTDDLTFERLAELKYMNACLKEALRVYPPVPIGSPRVVQPGGQQILGKYIPPETRVSVHHYSTYHSEPNFKDADTFVPERWLKTDSNTLSEPEASSTEHTVKRRKLRAIATWDHFRGAQGDEPRAISGNLLHYCKRCRNPSWSTHISSNARYHLKKAHHIFVREDSSSQNKRQLAIENAFARTTARQLQQVREHERNTLRSVINVDAFREAQMLLSAHRHLPLNFVTWPEYQALLTAVNPAVQEFLTDSGNTVAADLDRAYDAHQQSVKKWLEHARSLVHIAMDVWSSPQRKAYVAVHAQWVDEAYKPRKALLGLPNLRRSHAGAAMTPHLMEIIRKYHLAPRIGYFTGDNDAKNDTCLRQLAVGLSQEYGLTFDPVSSRTRCAGHIINLSLQAFLFATSEDALQAAIEQAQDEANDVTVSDALHDRIQSNTCQKSHGRRNKRNDTAGWRSIGPMGKLHNIAVFIRNSTVRNDAWDDIAGKALGIDNITRWNSWFKLLDAAISQEGPLSIFLNQYHEELEDDILTHDDWQVLKMTHEFLQPFYQATLEQQMEWASIDQVLENMDILFLQFENAKVKYVNNARMVNSVHMGWWVLSKYYEESDKNPIYATALLLHPEKRRRYLDRHWAEEWRQTAIAGARRHWAKYKDRPLSSDSAARLSNERREVTPYERIKQSMSVLDEPGDEDEFEKFVNSPPRHMTTNTPLEWWCREEQRIERPRKGILLCKADNFLGQGTTLDRYHREAAMPE</sequence>
<proteinExistence type="inferred from homology"/>
<evidence type="ECO:0000313" key="6">
    <source>
        <dbReference type="EMBL" id="KAF6518006.1"/>
    </source>
</evidence>
<dbReference type="InterPro" id="IPR002401">
    <property type="entry name" value="Cyt_P450_E_grp-I"/>
</dbReference>
<gene>
    <name evidence="6" type="ORF">HZS61_002084</name>
</gene>
<accession>A0A8H6GIA8</accession>
<evidence type="ECO:0000256" key="3">
    <source>
        <dbReference type="ARBA" id="ARBA00022617"/>
    </source>
</evidence>
<comment type="similarity">
    <text evidence="2">Belongs to the cytochrome P450 family.</text>
</comment>
<protein>
    <recommendedName>
        <fullName evidence="8">Transposase-like protein</fullName>
    </recommendedName>
</protein>
<dbReference type="PANTHER" id="PTHR24305:SF210">
    <property type="entry name" value="CYTOCHROME P450 MONOOXYGENASE ASQL-RELATED"/>
    <property type="match status" value="1"/>
</dbReference>
<dbReference type="SUPFAM" id="SSF53098">
    <property type="entry name" value="Ribonuclease H-like"/>
    <property type="match status" value="1"/>
</dbReference>
<evidence type="ECO:0000256" key="5">
    <source>
        <dbReference type="ARBA" id="ARBA00023004"/>
    </source>
</evidence>
<dbReference type="Pfam" id="PF00067">
    <property type="entry name" value="p450"/>
    <property type="match status" value="1"/>
</dbReference>
<dbReference type="PRINTS" id="PR00463">
    <property type="entry name" value="EP450I"/>
</dbReference>
<reference evidence="6 7" key="1">
    <citation type="journal article" date="2020" name="bioRxiv">
        <title>A chromosome-scale genome assembly for the Fusarium oxysporum strain Fo5176 to establish a model Arabidopsis-fungal pathosystem.</title>
        <authorList>
            <person name="Fokkens L."/>
            <person name="Guo L."/>
            <person name="Dora S."/>
            <person name="Wang B."/>
            <person name="Ye K."/>
            <person name="Sanchez-Rodriguez C."/>
            <person name="Croll D."/>
        </authorList>
    </citation>
    <scope>NUCLEOTIDE SEQUENCE [LARGE SCALE GENOMIC DNA]</scope>
    <source>
        <strain evidence="6 7">Fo5176</strain>
    </source>
</reference>
<evidence type="ECO:0000256" key="2">
    <source>
        <dbReference type="ARBA" id="ARBA00010617"/>
    </source>
</evidence>
<evidence type="ECO:0000256" key="1">
    <source>
        <dbReference type="ARBA" id="ARBA00001971"/>
    </source>
</evidence>
<evidence type="ECO:0008006" key="8">
    <source>
        <dbReference type="Google" id="ProtNLM"/>
    </source>
</evidence>
<dbReference type="InterPro" id="IPR036396">
    <property type="entry name" value="Cyt_P450_sf"/>
</dbReference>
<keyword evidence="5" id="KW-0408">Iron</keyword>
<dbReference type="CDD" id="cd11058">
    <property type="entry name" value="CYP60B-like"/>
    <property type="match status" value="1"/>
</dbReference>
<dbReference type="PANTHER" id="PTHR24305">
    <property type="entry name" value="CYTOCHROME P450"/>
    <property type="match status" value="1"/>
</dbReference>
<dbReference type="SUPFAM" id="SSF48264">
    <property type="entry name" value="Cytochrome P450"/>
    <property type="match status" value="1"/>
</dbReference>
<comment type="cofactor">
    <cofactor evidence="1">
        <name>heme</name>
        <dbReference type="ChEBI" id="CHEBI:30413"/>
    </cofactor>
</comment>
<evidence type="ECO:0000256" key="4">
    <source>
        <dbReference type="ARBA" id="ARBA00022723"/>
    </source>
</evidence>
<dbReference type="GO" id="GO:0004497">
    <property type="term" value="F:monooxygenase activity"/>
    <property type="evidence" value="ECO:0007669"/>
    <property type="project" value="InterPro"/>
</dbReference>
<dbReference type="InterPro" id="IPR012337">
    <property type="entry name" value="RNaseH-like_sf"/>
</dbReference>
<dbReference type="GO" id="GO:0005506">
    <property type="term" value="F:iron ion binding"/>
    <property type="evidence" value="ECO:0007669"/>
    <property type="project" value="InterPro"/>
</dbReference>
<evidence type="ECO:0000313" key="7">
    <source>
        <dbReference type="Proteomes" id="UP000593570"/>
    </source>
</evidence>
<dbReference type="InterPro" id="IPR050121">
    <property type="entry name" value="Cytochrome_P450_monoxygenase"/>
</dbReference>
<dbReference type="AlphaFoldDB" id="A0A8H6GIA8"/>
<keyword evidence="4" id="KW-0479">Metal-binding</keyword>
<dbReference type="InterPro" id="IPR001128">
    <property type="entry name" value="Cyt_P450"/>
</dbReference>
<name>A0A8H6GIA8_FUSOX</name>
<comment type="caution">
    <text evidence="6">The sequence shown here is derived from an EMBL/GenBank/DDBJ whole genome shotgun (WGS) entry which is preliminary data.</text>
</comment>
<dbReference type="Proteomes" id="UP000593570">
    <property type="component" value="Unassembled WGS sequence"/>
</dbReference>
<dbReference type="GO" id="GO:0020037">
    <property type="term" value="F:heme binding"/>
    <property type="evidence" value="ECO:0007669"/>
    <property type="project" value="InterPro"/>
</dbReference>
<organism evidence="6 7">
    <name type="scientific">Fusarium oxysporum f. sp. conglutinans</name>
    <dbReference type="NCBI Taxonomy" id="100902"/>
    <lineage>
        <taxon>Eukaryota</taxon>
        <taxon>Fungi</taxon>
        <taxon>Dikarya</taxon>
        <taxon>Ascomycota</taxon>
        <taxon>Pezizomycotina</taxon>
        <taxon>Sordariomycetes</taxon>
        <taxon>Hypocreomycetidae</taxon>
        <taxon>Hypocreales</taxon>
        <taxon>Nectriaceae</taxon>
        <taxon>Fusarium</taxon>
        <taxon>Fusarium oxysporum species complex</taxon>
    </lineage>
</organism>